<comment type="caution">
    <text evidence="5">The sequence shown here is derived from an EMBL/GenBank/DDBJ whole genome shotgun (WGS) entry which is preliminary data.</text>
</comment>
<keyword evidence="3" id="KW-0378">Hydrolase</keyword>
<dbReference type="STRING" id="4795.A0A225WMF9"/>
<evidence type="ECO:0000256" key="1">
    <source>
        <dbReference type="ARBA" id="ARBA00005234"/>
    </source>
</evidence>
<evidence type="ECO:0000256" key="2">
    <source>
        <dbReference type="ARBA" id="ARBA00022670"/>
    </source>
</evidence>
<evidence type="ECO:0000313" key="5">
    <source>
        <dbReference type="EMBL" id="OWZ18835.1"/>
    </source>
</evidence>
<name>A0A225WMF9_9STRA</name>
<dbReference type="Proteomes" id="UP000198211">
    <property type="component" value="Unassembled WGS sequence"/>
</dbReference>
<proteinExistence type="inferred from homology"/>
<dbReference type="InterPro" id="IPR038765">
    <property type="entry name" value="Papain-like_cys_pep_sf"/>
</dbReference>
<dbReference type="Pfam" id="PF02902">
    <property type="entry name" value="Peptidase_C48"/>
    <property type="match status" value="1"/>
</dbReference>
<dbReference type="GO" id="GO:0008234">
    <property type="term" value="F:cysteine-type peptidase activity"/>
    <property type="evidence" value="ECO:0007669"/>
    <property type="project" value="InterPro"/>
</dbReference>
<dbReference type="AlphaFoldDB" id="A0A225WMF9"/>
<keyword evidence="6" id="KW-1185">Reference proteome</keyword>
<dbReference type="Gene3D" id="3.40.395.10">
    <property type="entry name" value="Adenoviral Proteinase, Chain A"/>
    <property type="match status" value="1"/>
</dbReference>
<dbReference type="OrthoDB" id="123750at2759"/>
<gene>
    <name evidence="5" type="ORF">PHMEG_0007001</name>
</gene>
<keyword evidence="2" id="KW-0645">Protease</keyword>
<comment type="similarity">
    <text evidence="1">Belongs to the peptidase C48 family.</text>
</comment>
<feature type="domain" description="Ubiquitin-like protease family profile" evidence="4">
    <location>
        <begin position="204"/>
        <end position="299"/>
    </location>
</feature>
<evidence type="ECO:0000259" key="4">
    <source>
        <dbReference type="Pfam" id="PF02902"/>
    </source>
</evidence>
<evidence type="ECO:0000256" key="3">
    <source>
        <dbReference type="ARBA" id="ARBA00022801"/>
    </source>
</evidence>
<dbReference type="GO" id="GO:0006508">
    <property type="term" value="P:proteolysis"/>
    <property type="evidence" value="ECO:0007669"/>
    <property type="project" value="UniProtKB-KW"/>
</dbReference>
<evidence type="ECO:0000313" key="6">
    <source>
        <dbReference type="Proteomes" id="UP000198211"/>
    </source>
</evidence>
<organism evidence="5 6">
    <name type="scientific">Phytophthora megakarya</name>
    <dbReference type="NCBI Taxonomy" id="4795"/>
    <lineage>
        <taxon>Eukaryota</taxon>
        <taxon>Sar</taxon>
        <taxon>Stramenopiles</taxon>
        <taxon>Oomycota</taxon>
        <taxon>Peronosporomycetes</taxon>
        <taxon>Peronosporales</taxon>
        <taxon>Peronosporaceae</taxon>
        <taxon>Phytophthora</taxon>
    </lineage>
</organism>
<dbReference type="SUPFAM" id="SSF54001">
    <property type="entry name" value="Cysteine proteinases"/>
    <property type="match status" value="1"/>
</dbReference>
<dbReference type="EMBL" id="NBNE01000529">
    <property type="protein sequence ID" value="OWZ18835.1"/>
    <property type="molecule type" value="Genomic_DNA"/>
</dbReference>
<protein>
    <recommendedName>
        <fullName evidence="4">Ubiquitin-like protease family profile domain-containing protein</fullName>
    </recommendedName>
</protein>
<accession>A0A225WMF9</accession>
<sequence length="329" mass="37332">MERRRSNESALKPNKMLKELHNLLRCTARTSMLVSFDDVAALLDVPYSYYDSKPMVDALVIPCVEVRGELSVTTLTISQLPAVVAGIEAIKSEDNIDLLAFWPDFGYATFDQLEAMLSQIETRSRSILVIKTRKWTDELEWLGSDIRNPFADMIHVTKSKHKGYVETLNLSVNRTVNPRFHDFASPEQKRRSAGGLALSIGRILIGIFNVGGHWVAFRINKKLGAVTNKATCFMCDPLRSERNYTIIEKSVRTVIEVIHMEGFVMYEKVDWCTQQDSTSCGVCCIAVLEMLLTESSWNDSLYNVQPYQRMRLLHKAIAFVENEAALLKI</sequence>
<reference evidence="6" key="1">
    <citation type="submission" date="2017-03" db="EMBL/GenBank/DDBJ databases">
        <title>Phytopthora megakarya and P. palmivora, two closely related causual agents of cacao black pod achieved similar genome size and gene model numbers by different mechanisms.</title>
        <authorList>
            <person name="Ali S."/>
            <person name="Shao J."/>
            <person name="Larry D.J."/>
            <person name="Kronmiller B."/>
            <person name="Shen D."/>
            <person name="Strem M.D."/>
            <person name="Melnick R.L."/>
            <person name="Guiltinan M.J."/>
            <person name="Tyler B.M."/>
            <person name="Meinhardt L.W."/>
            <person name="Bailey B.A."/>
        </authorList>
    </citation>
    <scope>NUCLEOTIDE SEQUENCE [LARGE SCALE GENOMIC DNA]</scope>
    <source>
        <strain evidence="6">zdho120</strain>
    </source>
</reference>
<dbReference type="InterPro" id="IPR003653">
    <property type="entry name" value="Peptidase_C48_C"/>
</dbReference>